<evidence type="ECO:0000313" key="8">
    <source>
        <dbReference type="Proteomes" id="UP000269591"/>
    </source>
</evidence>
<accession>A0A3N0B012</accession>
<name>A0A3N0B012_9ACTN</name>
<comment type="caution">
    <text evidence="7">The sequence shown here is derived from an EMBL/GenBank/DDBJ whole genome shotgun (WGS) entry which is preliminary data.</text>
</comment>
<comment type="cofactor">
    <cofactor evidence="1">
        <name>FAD</name>
        <dbReference type="ChEBI" id="CHEBI:57692"/>
    </cofactor>
</comment>
<feature type="region of interest" description="Disordered" evidence="5">
    <location>
        <begin position="1"/>
        <end position="44"/>
    </location>
</feature>
<dbReference type="PANTHER" id="PTHR43400:SF7">
    <property type="entry name" value="FAD-DEPENDENT OXIDOREDUCTASE 2 FAD BINDING DOMAIN-CONTAINING PROTEIN"/>
    <property type="match status" value="1"/>
</dbReference>
<evidence type="ECO:0000256" key="4">
    <source>
        <dbReference type="ARBA" id="ARBA00023002"/>
    </source>
</evidence>
<evidence type="ECO:0000256" key="5">
    <source>
        <dbReference type="SAM" id="MobiDB-lite"/>
    </source>
</evidence>
<feature type="compositionally biased region" description="Low complexity" evidence="5">
    <location>
        <begin position="113"/>
        <end position="131"/>
    </location>
</feature>
<gene>
    <name evidence="7" type="ORF">DMP06_04785</name>
</gene>
<protein>
    <recommendedName>
        <fullName evidence="6">FAD-dependent oxidoreductase 2 FAD-binding domain-containing protein</fullName>
    </recommendedName>
</protein>
<dbReference type="InterPro" id="IPR050315">
    <property type="entry name" value="FAD-oxidoreductase_2"/>
</dbReference>
<feature type="compositionally biased region" description="Basic and acidic residues" evidence="5">
    <location>
        <begin position="18"/>
        <end position="34"/>
    </location>
</feature>
<dbReference type="SUPFAM" id="SSF56425">
    <property type="entry name" value="Succinate dehydrogenase/fumarate reductase flavoprotein, catalytic domain"/>
    <property type="match status" value="1"/>
</dbReference>
<organism evidence="7 8">
    <name type="scientific">Slackia equolifaciens</name>
    <dbReference type="NCBI Taxonomy" id="498718"/>
    <lineage>
        <taxon>Bacteria</taxon>
        <taxon>Bacillati</taxon>
        <taxon>Actinomycetota</taxon>
        <taxon>Coriobacteriia</taxon>
        <taxon>Eggerthellales</taxon>
        <taxon>Eggerthellaceae</taxon>
        <taxon>Slackia</taxon>
    </lineage>
</organism>
<dbReference type="Pfam" id="PF00890">
    <property type="entry name" value="FAD_binding_2"/>
    <property type="match status" value="1"/>
</dbReference>
<evidence type="ECO:0000256" key="1">
    <source>
        <dbReference type="ARBA" id="ARBA00001974"/>
    </source>
</evidence>
<sequence>MVDAPTPPAVHHAARRQQSHEQRCRRAARRDASKTSRHSQHRGFAPCRAARCRFRDPSFSRRASHPARQLMATNAYLIKEGEIMTANVTRRDLFKFGGIAAAGALGAGALAGCAPTTASSPAEAGSSESAGDTPEFLKQPEPITEFAETKEFDVVVVGAGESGLSAAHTAQEAGAHVAVVQNIGTAQTTGNMGASVDLDKTDEAGVQAAVQFLMEKNAYRSNRKLLEAWAHNSHEAIHWWADTAAARGVESKPFDSSKEYNGYTFYLHANTYNHMEGAHNDAAMVIAEQLAEDGVEFFYNSPAVQIYKEDNRVTGVICQNEDDSYTLYKAAKGVILASGDCSGNEEMRNYYCPDLRGFKTMSEFRDGMGMVAGIWAGAQMTPINHSKMVHGGGVLTRLQVPFLNLDIHGERFMNEVLSFAYLNNLMRDYLAEYDYQNSMAAKFFTIMPANWLETAEKWVEEDPSEVQLGVGNGGIPDESQLIKADSIEELASAINQYMVDESWGIDPIDEATIVASIEHYNELCATGMDTEFGKRAKYLVPIEEGPFYAVPRGANSVPAILGGLIVDENQQCLDADGNPIEGFFAAGNASGQFYGGVDYPMDIEGLSVGRAITSGFVTGRYVASL</sequence>
<proteinExistence type="predicted"/>
<feature type="domain" description="FAD-dependent oxidoreductase 2 FAD-binding" evidence="6">
    <location>
        <begin position="153"/>
        <end position="596"/>
    </location>
</feature>
<keyword evidence="4" id="KW-0560">Oxidoreductase</keyword>
<reference evidence="8" key="1">
    <citation type="submission" date="2018-05" db="EMBL/GenBank/DDBJ databases">
        <title>Genome Sequencing of selected type strains of the family Eggerthellaceae.</title>
        <authorList>
            <person name="Danylec N."/>
            <person name="Stoll D.A."/>
            <person name="Doetsch A."/>
            <person name="Huch M."/>
        </authorList>
    </citation>
    <scope>NUCLEOTIDE SEQUENCE [LARGE SCALE GENOMIC DNA]</scope>
    <source>
        <strain evidence="8">DSM 24851</strain>
    </source>
</reference>
<dbReference type="InterPro" id="IPR027477">
    <property type="entry name" value="Succ_DH/fumarate_Rdtase_cat_sf"/>
</dbReference>
<dbReference type="Gene3D" id="3.90.700.10">
    <property type="entry name" value="Succinate dehydrogenase/fumarate reductase flavoprotein, catalytic domain"/>
    <property type="match status" value="1"/>
</dbReference>
<keyword evidence="2" id="KW-0285">Flavoprotein</keyword>
<evidence type="ECO:0000256" key="2">
    <source>
        <dbReference type="ARBA" id="ARBA00022630"/>
    </source>
</evidence>
<dbReference type="EMBL" id="QIBX01000006">
    <property type="protein sequence ID" value="RNL40453.1"/>
    <property type="molecule type" value="Genomic_DNA"/>
</dbReference>
<dbReference type="PANTHER" id="PTHR43400">
    <property type="entry name" value="FUMARATE REDUCTASE"/>
    <property type="match status" value="1"/>
</dbReference>
<keyword evidence="8" id="KW-1185">Reference proteome</keyword>
<dbReference type="AlphaFoldDB" id="A0A3N0B012"/>
<dbReference type="GO" id="GO:0033765">
    <property type="term" value="F:steroid dehydrogenase activity, acting on the CH-CH group of donors"/>
    <property type="evidence" value="ECO:0007669"/>
    <property type="project" value="UniProtKB-ARBA"/>
</dbReference>
<evidence type="ECO:0000256" key="3">
    <source>
        <dbReference type="ARBA" id="ARBA00022827"/>
    </source>
</evidence>
<dbReference type="InterPro" id="IPR003953">
    <property type="entry name" value="FAD-dep_OxRdtase_2_FAD-bd"/>
</dbReference>
<evidence type="ECO:0000313" key="7">
    <source>
        <dbReference type="EMBL" id="RNL40453.1"/>
    </source>
</evidence>
<evidence type="ECO:0000259" key="6">
    <source>
        <dbReference type="Pfam" id="PF00890"/>
    </source>
</evidence>
<dbReference type="SUPFAM" id="SSF51905">
    <property type="entry name" value="FAD/NAD(P)-binding domain"/>
    <property type="match status" value="1"/>
</dbReference>
<dbReference type="Proteomes" id="UP000269591">
    <property type="component" value="Unassembled WGS sequence"/>
</dbReference>
<dbReference type="Gene3D" id="3.50.50.60">
    <property type="entry name" value="FAD/NAD(P)-binding domain"/>
    <property type="match status" value="2"/>
</dbReference>
<keyword evidence="3" id="KW-0274">FAD</keyword>
<dbReference type="InterPro" id="IPR036188">
    <property type="entry name" value="FAD/NAD-bd_sf"/>
</dbReference>
<feature type="region of interest" description="Disordered" evidence="5">
    <location>
        <begin position="113"/>
        <end position="137"/>
    </location>
</feature>